<sequence>HQHFWQLSQPFDYAWLDSPDLGAIRRDYLPNDLKPHLDATGVHQSIFVQTQHNVEENHWVLGMAEETDWLAGVVGWVDLASESCEEQLLEFKDHPKFVGVRHVTHDEPDDDFIVRPGVLRGLKVLEKHGVPFDLLFHVRHLKHADRLARELPGLPMVIDHLAKPRIKGQSVDDWLPQLKAAAQHENIFCKLSGMITEADWGNWKPADLKPYVDAALEHFGPGRCMYGSDWPVCELAGSYEQVHEALGEVLASLSSDESSEIFEGTARRFYRIAG</sequence>
<dbReference type="InterPro" id="IPR052350">
    <property type="entry name" value="Metallo-dep_Lactonases"/>
</dbReference>
<proteinExistence type="inferred from homology"/>
<dbReference type="SUPFAM" id="SSF51556">
    <property type="entry name" value="Metallo-dependent hydrolases"/>
    <property type="match status" value="1"/>
</dbReference>
<feature type="non-terminal residue" evidence="3">
    <location>
        <position position="1"/>
    </location>
</feature>
<evidence type="ECO:0000313" key="3">
    <source>
        <dbReference type="EMBL" id="SVB07506.1"/>
    </source>
</evidence>
<evidence type="ECO:0000259" key="2">
    <source>
        <dbReference type="Pfam" id="PF04909"/>
    </source>
</evidence>
<feature type="domain" description="Amidohydrolase-related" evidence="2">
    <location>
        <begin position="1"/>
        <end position="272"/>
    </location>
</feature>
<dbReference type="InterPro" id="IPR006680">
    <property type="entry name" value="Amidohydro-rel"/>
</dbReference>
<name>A0A382B114_9ZZZZ</name>
<protein>
    <recommendedName>
        <fullName evidence="2">Amidohydrolase-related domain-containing protein</fullName>
    </recommendedName>
</protein>
<gene>
    <name evidence="3" type="ORF">METZ01_LOCUS160360</name>
</gene>
<dbReference type="Pfam" id="PF04909">
    <property type="entry name" value="Amidohydro_2"/>
    <property type="match status" value="1"/>
</dbReference>
<comment type="similarity">
    <text evidence="1">Belongs to the metallo-dependent hydrolases superfamily.</text>
</comment>
<dbReference type="EMBL" id="UINC01027740">
    <property type="protein sequence ID" value="SVB07506.1"/>
    <property type="molecule type" value="Genomic_DNA"/>
</dbReference>
<dbReference type="PANTHER" id="PTHR43569:SF2">
    <property type="entry name" value="AMIDOHYDROLASE-RELATED DOMAIN-CONTAINING PROTEIN"/>
    <property type="match status" value="1"/>
</dbReference>
<dbReference type="Gene3D" id="3.20.20.140">
    <property type="entry name" value="Metal-dependent hydrolases"/>
    <property type="match status" value="1"/>
</dbReference>
<dbReference type="GO" id="GO:0016787">
    <property type="term" value="F:hydrolase activity"/>
    <property type="evidence" value="ECO:0007669"/>
    <property type="project" value="InterPro"/>
</dbReference>
<evidence type="ECO:0000256" key="1">
    <source>
        <dbReference type="ARBA" id="ARBA00038310"/>
    </source>
</evidence>
<accession>A0A382B114</accession>
<dbReference type="PANTHER" id="PTHR43569">
    <property type="entry name" value="AMIDOHYDROLASE"/>
    <property type="match status" value="1"/>
</dbReference>
<dbReference type="InterPro" id="IPR032466">
    <property type="entry name" value="Metal_Hydrolase"/>
</dbReference>
<organism evidence="3">
    <name type="scientific">marine metagenome</name>
    <dbReference type="NCBI Taxonomy" id="408172"/>
    <lineage>
        <taxon>unclassified sequences</taxon>
        <taxon>metagenomes</taxon>
        <taxon>ecological metagenomes</taxon>
    </lineage>
</organism>
<reference evidence="3" key="1">
    <citation type="submission" date="2018-05" db="EMBL/GenBank/DDBJ databases">
        <authorList>
            <person name="Lanie J.A."/>
            <person name="Ng W.-L."/>
            <person name="Kazmierczak K.M."/>
            <person name="Andrzejewski T.M."/>
            <person name="Davidsen T.M."/>
            <person name="Wayne K.J."/>
            <person name="Tettelin H."/>
            <person name="Glass J.I."/>
            <person name="Rusch D."/>
            <person name="Podicherti R."/>
            <person name="Tsui H.-C.T."/>
            <person name="Winkler M.E."/>
        </authorList>
    </citation>
    <scope>NUCLEOTIDE SEQUENCE</scope>
</reference>
<dbReference type="AlphaFoldDB" id="A0A382B114"/>